<gene>
    <name evidence="3" type="ORF">F506_06840</name>
</gene>
<evidence type="ECO:0000313" key="3">
    <source>
        <dbReference type="EMBL" id="AKZ62430.1"/>
    </source>
</evidence>
<name>A0ABM5UYW1_9BURK</name>
<evidence type="ECO:0000259" key="2">
    <source>
        <dbReference type="PROSITE" id="PS50943"/>
    </source>
</evidence>
<protein>
    <recommendedName>
        <fullName evidence="2">HTH cro/C1-type domain-containing protein</fullName>
    </recommendedName>
</protein>
<proteinExistence type="predicted"/>
<dbReference type="Pfam" id="PF01381">
    <property type="entry name" value="HTH_3"/>
    <property type="match status" value="1"/>
</dbReference>
<reference evidence="4" key="1">
    <citation type="journal article" date="2015" name="Genome Announc.">
        <title>Complete Genome Sequence of Herbaspirillum hiltneri N3 (DSM 17495), Isolated from Surface-Sterilized Wheat Roots.</title>
        <authorList>
            <person name="Guizelini D."/>
            <person name="Saizaki P.M."/>
            <person name="Coimbra N.A."/>
            <person name="Weiss V.A."/>
            <person name="Faoro H."/>
            <person name="Sfeir M.Z."/>
            <person name="Baura V.A."/>
            <person name="Monteiro R.A."/>
            <person name="Chubatsu L.S."/>
            <person name="Souza E.M."/>
            <person name="Cruz L.M."/>
            <person name="Pedrosa F.O."/>
            <person name="Raittz R.T."/>
            <person name="Marchaukoski J.N."/>
            <person name="Steffens M.B."/>
        </authorList>
    </citation>
    <scope>NUCLEOTIDE SEQUENCE [LARGE SCALE GENOMIC DNA]</scope>
    <source>
        <strain evidence="4">N3</strain>
    </source>
</reference>
<dbReference type="PANTHER" id="PTHR46797">
    <property type="entry name" value="HTH-TYPE TRANSCRIPTIONAL REGULATOR"/>
    <property type="match status" value="1"/>
</dbReference>
<dbReference type="InterPro" id="IPR010982">
    <property type="entry name" value="Lambda_DNA-bd_dom_sf"/>
</dbReference>
<dbReference type="EMBL" id="CP011409">
    <property type="protein sequence ID" value="AKZ62430.1"/>
    <property type="molecule type" value="Genomic_DNA"/>
</dbReference>
<dbReference type="PANTHER" id="PTHR46797:SF1">
    <property type="entry name" value="METHYLPHOSPHONATE SYNTHASE"/>
    <property type="match status" value="1"/>
</dbReference>
<sequence length="117" mass="12930">MNIGHVLRKIRKERKASLEEIALVAGTDAANLSRVERDKQRLTPDMLENVAKALDVPVSSLYLIAEQNMQSGKNASDASKAAAARLENALGRFILLMPQDQQLAVDFMELLLKSARK</sequence>
<accession>A0ABM5UYW1</accession>
<dbReference type="Gene3D" id="1.10.260.40">
    <property type="entry name" value="lambda repressor-like DNA-binding domains"/>
    <property type="match status" value="1"/>
</dbReference>
<keyword evidence="4" id="KW-1185">Reference proteome</keyword>
<dbReference type="RefSeq" id="WP_053196026.1">
    <property type="nucleotide sequence ID" value="NZ_CP011409.1"/>
</dbReference>
<dbReference type="PROSITE" id="PS50943">
    <property type="entry name" value="HTH_CROC1"/>
    <property type="match status" value="1"/>
</dbReference>
<dbReference type="InterPro" id="IPR001387">
    <property type="entry name" value="Cro/C1-type_HTH"/>
</dbReference>
<organism evidence="3 4">
    <name type="scientific">Herbaspirillum hiltneri N3</name>
    <dbReference type="NCBI Taxonomy" id="1262470"/>
    <lineage>
        <taxon>Bacteria</taxon>
        <taxon>Pseudomonadati</taxon>
        <taxon>Pseudomonadota</taxon>
        <taxon>Betaproteobacteria</taxon>
        <taxon>Burkholderiales</taxon>
        <taxon>Oxalobacteraceae</taxon>
        <taxon>Herbaspirillum</taxon>
    </lineage>
</organism>
<keyword evidence="1" id="KW-0238">DNA-binding</keyword>
<dbReference type="SUPFAM" id="SSF47413">
    <property type="entry name" value="lambda repressor-like DNA-binding domains"/>
    <property type="match status" value="1"/>
</dbReference>
<feature type="domain" description="HTH cro/C1-type" evidence="2">
    <location>
        <begin position="7"/>
        <end position="61"/>
    </location>
</feature>
<evidence type="ECO:0000313" key="4">
    <source>
        <dbReference type="Proteomes" id="UP000063429"/>
    </source>
</evidence>
<dbReference type="Proteomes" id="UP000063429">
    <property type="component" value="Chromosome"/>
</dbReference>
<dbReference type="CDD" id="cd00093">
    <property type="entry name" value="HTH_XRE"/>
    <property type="match status" value="1"/>
</dbReference>
<dbReference type="InterPro" id="IPR050807">
    <property type="entry name" value="TransReg_Diox_bact_type"/>
</dbReference>
<dbReference type="SMART" id="SM00530">
    <property type="entry name" value="HTH_XRE"/>
    <property type="match status" value="1"/>
</dbReference>
<evidence type="ECO:0000256" key="1">
    <source>
        <dbReference type="ARBA" id="ARBA00023125"/>
    </source>
</evidence>